<proteinExistence type="predicted"/>
<sequence length="175" mass="19328">MKKSHVLLSGVAAAFITLAFAEMPTPGGPPRLEFRAIPVQGMLVSRRERWLGGKHGNAPAQGVSMPGHRVTPYRLYDKMVVTVWDPIRCGQKPTDPAFSIQGNKLLLSYKLSPAQPEAESCTLISEFDVLNVPHRDLEVQFAGGPEPYVVAKLKKCQFYSPVSEDIWECLAPEKP</sequence>
<gene>
    <name evidence="1" type="ORF">GALL_495460</name>
</gene>
<accession>A0A1J5PDL2</accession>
<protein>
    <submittedName>
        <fullName evidence="1">Uncharacterized protein</fullName>
    </submittedName>
</protein>
<reference evidence="1" key="1">
    <citation type="submission" date="2016-10" db="EMBL/GenBank/DDBJ databases">
        <title>Sequence of Gallionella enrichment culture.</title>
        <authorList>
            <person name="Poehlein A."/>
            <person name="Muehling M."/>
            <person name="Daniel R."/>
        </authorList>
    </citation>
    <scope>NUCLEOTIDE SEQUENCE</scope>
</reference>
<dbReference type="EMBL" id="MLJW01005062">
    <property type="protein sequence ID" value="OIQ68856.1"/>
    <property type="molecule type" value="Genomic_DNA"/>
</dbReference>
<evidence type="ECO:0000313" key="1">
    <source>
        <dbReference type="EMBL" id="OIQ68856.1"/>
    </source>
</evidence>
<dbReference type="AlphaFoldDB" id="A0A1J5PDL2"/>
<comment type="caution">
    <text evidence="1">The sequence shown here is derived from an EMBL/GenBank/DDBJ whole genome shotgun (WGS) entry which is preliminary data.</text>
</comment>
<name>A0A1J5PDL2_9ZZZZ</name>
<organism evidence="1">
    <name type="scientific">mine drainage metagenome</name>
    <dbReference type="NCBI Taxonomy" id="410659"/>
    <lineage>
        <taxon>unclassified sequences</taxon>
        <taxon>metagenomes</taxon>
        <taxon>ecological metagenomes</taxon>
    </lineage>
</organism>